<protein>
    <submittedName>
        <fullName evidence="4">Tetratricopeptide repeat protein</fullName>
    </submittedName>
</protein>
<dbReference type="EMBL" id="CP091511">
    <property type="protein sequence ID" value="UOO88494.1"/>
    <property type="molecule type" value="Genomic_DNA"/>
</dbReference>
<keyword evidence="3" id="KW-0732">Signal</keyword>
<dbReference type="SUPFAM" id="SSF48452">
    <property type="entry name" value="TPR-like"/>
    <property type="match status" value="1"/>
</dbReference>
<dbReference type="PROSITE" id="PS51257">
    <property type="entry name" value="PROKAR_LIPOPROTEIN"/>
    <property type="match status" value="1"/>
</dbReference>
<sequence length="244" mass="26887">MMKRVGLSGVAFSVLLSACQSIAPPSNTAATATPEPTVAAASAPNPDGHINHAATAPAVESEEAVNEVEMLQEHVKLLEQNITLLQEQVQRLTRQQVGLNQSIGVLAKNQGVRANTTHIDTTVLKTDQTYSRAYQQFQQKKYNQAIQTLRPYANGGDGSNEASNGMYLLMLSHKNLKQCESTIAVGRQFQQRFPQHIRAAEALYSVGQCQYDMQQKDIARETWKRVRVLYPHSAAAKRAAQQSK</sequence>
<evidence type="ECO:0000256" key="1">
    <source>
        <dbReference type="SAM" id="Coils"/>
    </source>
</evidence>
<feature type="signal peptide" evidence="3">
    <location>
        <begin position="1"/>
        <end position="23"/>
    </location>
</feature>
<feature type="coiled-coil region" evidence="1">
    <location>
        <begin position="61"/>
        <end position="95"/>
    </location>
</feature>
<feature type="chain" id="PRO_5046288714" evidence="3">
    <location>
        <begin position="24"/>
        <end position="244"/>
    </location>
</feature>
<evidence type="ECO:0000256" key="3">
    <source>
        <dbReference type="SAM" id="SignalP"/>
    </source>
</evidence>
<dbReference type="Pfam" id="PF13174">
    <property type="entry name" value="TPR_6"/>
    <property type="match status" value="1"/>
</dbReference>
<accession>A0ABY4DY97</accession>
<proteinExistence type="predicted"/>
<dbReference type="RefSeq" id="WP_058357822.1">
    <property type="nucleotide sequence ID" value="NZ_CABKVG010000010.1"/>
</dbReference>
<evidence type="ECO:0000313" key="4">
    <source>
        <dbReference type="EMBL" id="UOO88494.1"/>
    </source>
</evidence>
<reference evidence="4 5" key="1">
    <citation type="journal article" date="2022" name="Res Sq">
        <title>Evolution of multicellular longitudinally dividing oral cavity symbionts (Neisseriaceae).</title>
        <authorList>
            <person name="Nyongesa S."/>
            <person name="Weber P."/>
            <person name="Bernet E."/>
            <person name="Pullido F."/>
            <person name="Nieckarz M."/>
            <person name="Delaby M."/>
            <person name="Nieves C."/>
            <person name="Viehboeck T."/>
            <person name="Krause N."/>
            <person name="Rivera-Millot A."/>
            <person name="Nakamura A."/>
            <person name="Vischer N."/>
            <person name="VanNieuwenhze M."/>
            <person name="Brun Y."/>
            <person name="Cava F."/>
            <person name="Bulgheresi S."/>
            <person name="Veyrier F."/>
        </authorList>
    </citation>
    <scope>NUCLEOTIDE SEQUENCE [LARGE SCALE GENOMIC DNA]</scope>
    <source>
        <strain evidence="4 5">SN4</strain>
    </source>
</reference>
<name>A0ABY4DY97_9NEIS</name>
<feature type="compositionally biased region" description="Low complexity" evidence="2">
    <location>
        <begin position="25"/>
        <end position="44"/>
    </location>
</feature>
<keyword evidence="1" id="KW-0175">Coiled coil</keyword>
<evidence type="ECO:0000313" key="5">
    <source>
        <dbReference type="Proteomes" id="UP000832011"/>
    </source>
</evidence>
<organism evidence="4 5">
    <name type="scientific">Vitreoscilla massiliensis</name>
    <dbReference type="NCBI Taxonomy" id="1689272"/>
    <lineage>
        <taxon>Bacteria</taxon>
        <taxon>Pseudomonadati</taxon>
        <taxon>Pseudomonadota</taxon>
        <taxon>Betaproteobacteria</taxon>
        <taxon>Neisseriales</taxon>
        <taxon>Neisseriaceae</taxon>
        <taxon>Vitreoscilla</taxon>
    </lineage>
</organism>
<dbReference type="Gene3D" id="1.25.40.10">
    <property type="entry name" value="Tetratricopeptide repeat domain"/>
    <property type="match status" value="1"/>
</dbReference>
<evidence type="ECO:0000256" key="2">
    <source>
        <dbReference type="SAM" id="MobiDB-lite"/>
    </source>
</evidence>
<dbReference type="Proteomes" id="UP000832011">
    <property type="component" value="Chromosome"/>
</dbReference>
<gene>
    <name evidence="4" type="ORF">LVJ82_13600</name>
</gene>
<feature type="region of interest" description="Disordered" evidence="2">
    <location>
        <begin position="25"/>
        <end position="51"/>
    </location>
</feature>
<keyword evidence="5" id="KW-1185">Reference proteome</keyword>
<dbReference type="InterPro" id="IPR019734">
    <property type="entry name" value="TPR_rpt"/>
</dbReference>
<dbReference type="InterPro" id="IPR011990">
    <property type="entry name" value="TPR-like_helical_dom_sf"/>
</dbReference>